<dbReference type="EMBL" id="JACHND010000001">
    <property type="protein sequence ID" value="MBB4702182.1"/>
    <property type="molecule type" value="Genomic_DNA"/>
</dbReference>
<evidence type="ECO:0000259" key="5">
    <source>
        <dbReference type="PROSITE" id="PS51898"/>
    </source>
</evidence>
<protein>
    <submittedName>
        <fullName evidence="7">Site-specific recombinase XerD</fullName>
    </submittedName>
</protein>
<evidence type="ECO:0000256" key="2">
    <source>
        <dbReference type="ARBA" id="ARBA00023125"/>
    </source>
</evidence>
<dbReference type="GO" id="GO:0006310">
    <property type="term" value="P:DNA recombination"/>
    <property type="evidence" value="ECO:0007669"/>
    <property type="project" value="UniProtKB-KW"/>
</dbReference>
<keyword evidence="8" id="KW-1185">Reference proteome</keyword>
<name>A0A7W7D8G0_9ACTN</name>
<comment type="caution">
    <text evidence="7">The sequence shown here is derived from an EMBL/GenBank/DDBJ whole genome shotgun (WGS) entry which is preliminary data.</text>
</comment>
<reference evidence="7 8" key="1">
    <citation type="submission" date="2020-08" db="EMBL/GenBank/DDBJ databases">
        <title>Sequencing the genomes of 1000 actinobacteria strains.</title>
        <authorList>
            <person name="Klenk H.-P."/>
        </authorList>
    </citation>
    <scope>NUCLEOTIDE SEQUENCE [LARGE SCALE GENOMIC DNA]</scope>
    <source>
        <strain evidence="7 8">DSM 45784</strain>
    </source>
</reference>
<organism evidence="7 8">
    <name type="scientific">Sphaerisporangium siamense</name>
    <dbReference type="NCBI Taxonomy" id="795645"/>
    <lineage>
        <taxon>Bacteria</taxon>
        <taxon>Bacillati</taxon>
        <taxon>Actinomycetota</taxon>
        <taxon>Actinomycetes</taxon>
        <taxon>Streptosporangiales</taxon>
        <taxon>Streptosporangiaceae</taxon>
        <taxon>Sphaerisporangium</taxon>
    </lineage>
</organism>
<feature type="domain" description="Tyr recombinase" evidence="5">
    <location>
        <begin position="120"/>
        <end position="301"/>
    </location>
</feature>
<comment type="similarity">
    <text evidence="1">Belongs to the 'phage' integrase family.</text>
</comment>
<evidence type="ECO:0000313" key="7">
    <source>
        <dbReference type="EMBL" id="MBB4702182.1"/>
    </source>
</evidence>
<dbReference type="GO" id="GO:0015074">
    <property type="term" value="P:DNA integration"/>
    <property type="evidence" value="ECO:0007669"/>
    <property type="project" value="InterPro"/>
</dbReference>
<dbReference type="InterPro" id="IPR011010">
    <property type="entry name" value="DNA_brk_join_enz"/>
</dbReference>
<dbReference type="Gene3D" id="1.10.150.130">
    <property type="match status" value="1"/>
</dbReference>
<evidence type="ECO:0000256" key="3">
    <source>
        <dbReference type="ARBA" id="ARBA00023172"/>
    </source>
</evidence>
<dbReference type="PANTHER" id="PTHR30349">
    <property type="entry name" value="PHAGE INTEGRASE-RELATED"/>
    <property type="match status" value="1"/>
</dbReference>
<keyword evidence="3" id="KW-0233">DNA recombination</keyword>
<dbReference type="AlphaFoldDB" id="A0A7W7D8G0"/>
<dbReference type="InterPro" id="IPR050090">
    <property type="entry name" value="Tyrosine_recombinase_XerCD"/>
</dbReference>
<dbReference type="InterPro" id="IPR002104">
    <property type="entry name" value="Integrase_catalytic"/>
</dbReference>
<dbReference type="PANTHER" id="PTHR30349:SF41">
    <property type="entry name" value="INTEGRASE_RECOMBINASE PROTEIN MJ0367-RELATED"/>
    <property type="match status" value="1"/>
</dbReference>
<dbReference type="PROSITE" id="PS51900">
    <property type="entry name" value="CB"/>
    <property type="match status" value="1"/>
</dbReference>
<proteinExistence type="inferred from homology"/>
<gene>
    <name evidence="7" type="ORF">BJ982_003726</name>
</gene>
<dbReference type="Pfam" id="PF00589">
    <property type="entry name" value="Phage_integrase"/>
    <property type="match status" value="1"/>
</dbReference>
<dbReference type="GO" id="GO:0003677">
    <property type="term" value="F:DNA binding"/>
    <property type="evidence" value="ECO:0007669"/>
    <property type="project" value="UniProtKB-UniRule"/>
</dbReference>
<dbReference type="PROSITE" id="PS51898">
    <property type="entry name" value="TYR_RECOMBINASE"/>
    <property type="match status" value="1"/>
</dbReference>
<dbReference type="RefSeq" id="WP_184881750.1">
    <property type="nucleotide sequence ID" value="NZ_BOOV01000026.1"/>
</dbReference>
<dbReference type="CDD" id="cd00397">
    <property type="entry name" value="DNA_BRE_C"/>
    <property type="match status" value="1"/>
</dbReference>
<accession>A0A7W7D8G0</accession>
<keyword evidence="2 4" id="KW-0238">DNA-binding</keyword>
<evidence type="ECO:0000313" key="8">
    <source>
        <dbReference type="Proteomes" id="UP000542210"/>
    </source>
</evidence>
<dbReference type="InterPro" id="IPR010998">
    <property type="entry name" value="Integrase_recombinase_N"/>
</dbReference>
<dbReference type="Proteomes" id="UP000542210">
    <property type="component" value="Unassembled WGS sequence"/>
</dbReference>
<dbReference type="Gene3D" id="1.10.443.10">
    <property type="entry name" value="Intergrase catalytic core"/>
    <property type="match status" value="1"/>
</dbReference>
<dbReference type="InterPro" id="IPR044068">
    <property type="entry name" value="CB"/>
</dbReference>
<feature type="domain" description="Core-binding (CB)" evidence="6">
    <location>
        <begin position="3"/>
        <end position="100"/>
    </location>
</feature>
<dbReference type="SUPFAM" id="SSF56349">
    <property type="entry name" value="DNA breaking-rejoining enzymes"/>
    <property type="match status" value="1"/>
</dbReference>
<evidence type="ECO:0000256" key="1">
    <source>
        <dbReference type="ARBA" id="ARBA00008857"/>
    </source>
</evidence>
<sequence>MAPLSDYAAQHFGAEIASFRRSLRARNLSDNTVRVYTDAAERFANWLGDWPGEEAPTVDVWDGVEAAHIQAWMISLLDTNKPGYANNQFRSIQQFWKWWSAEEELPSPMLGLTPPTVPEQPVQVLRKEHLGALLRSCQGREFINRRDLAILYIFMDSGIRRAELAGLQVADVDLDQREVHVLGKGRRGRIVTIGRRAAVAVDRYLRERGRQKWGDRPELWLAEKNKGVLTKWGVREMLERRGRAVGIPNLHPHMLRHSWAHYAKQNLSEEELMRLAGWRSRQMVDRYAASLADERAREAGKRRPLGDEL</sequence>
<evidence type="ECO:0000259" key="6">
    <source>
        <dbReference type="PROSITE" id="PS51900"/>
    </source>
</evidence>
<dbReference type="InterPro" id="IPR013762">
    <property type="entry name" value="Integrase-like_cat_sf"/>
</dbReference>
<evidence type="ECO:0000256" key="4">
    <source>
        <dbReference type="PROSITE-ProRule" id="PRU01248"/>
    </source>
</evidence>